<dbReference type="InterPro" id="IPR036388">
    <property type="entry name" value="WH-like_DNA-bd_sf"/>
</dbReference>
<dbReference type="EMBL" id="FO203527">
    <property type="protein sequence ID" value="CCO59909.1"/>
    <property type="molecule type" value="Genomic_DNA"/>
</dbReference>
<gene>
    <name evidence="5" type="ORF">VIBNI_B0076</name>
</gene>
<dbReference type="Pfam" id="PF00196">
    <property type="entry name" value="GerE"/>
    <property type="match status" value="1"/>
</dbReference>
<dbReference type="PANTHER" id="PTHR44688:SF16">
    <property type="entry name" value="DNA-BINDING TRANSCRIPTIONAL ACTIVATOR DEVR_DOSR"/>
    <property type="match status" value="1"/>
</dbReference>
<proteinExistence type="predicted"/>
<reference evidence="5 6" key="1">
    <citation type="journal article" date="2013" name="ISME J.">
        <title>Comparative genomics of pathogenic lineages of Vibrio nigripulchritudo identifies virulence-associated traits.</title>
        <authorList>
            <person name="Goudenege D."/>
            <person name="Labreuche Y."/>
            <person name="Krin E."/>
            <person name="Ansquer D."/>
            <person name="Mangenot S."/>
            <person name="Calteau A."/>
            <person name="Medigue C."/>
            <person name="Mazel D."/>
            <person name="Polz M.F."/>
            <person name="Le Roux F."/>
        </authorList>
    </citation>
    <scope>NUCLEOTIDE SEQUENCE [LARGE SCALE GENOMIC DNA]</scope>
    <source>
        <strain evidence="6">SnF1</strain>
    </source>
</reference>
<dbReference type="Gene3D" id="1.10.10.10">
    <property type="entry name" value="Winged helix-like DNA-binding domain superfamily/Winged helix DNA-binding domain"/>
    <property type="match status" value="1"/>
</dbReference>
<accession>U4KHW5</accession>
<keyword evidence="2" id="KW-0238">DNA-binding</keyword>
<dbReference type="InterPro" id="IPR000792">
    <property type="entry name" value="Tscrpt_reg_LuxR_C"/>
</dbReference>
<dbReference type="Proteomes" id="UP000016895">
    <property type="component" value="Chromosome 2"/>
</dbReference>
<dbReference type="SMART" id="SM00421">
    <property type="entry name" value="HTH_LUXR"/>
    <property type="match status" value="1"/>
</dbReference>
<dbReference type="InterPro" id="IPR016032">
    <property type="entry name" value="Sig_transdc_resp-reg_C-effctor"/>
</dbReference>
<sequence>MKIMDILNEGISQYIAGVYHHSQNLRTNDFRVWCIDNLTLLVPDRDFIWSIIQNEDHKTNFCKSSYCYQAKGSTLTHVLSLSDSENIPLDDYQVEIINFILPHLAVGFRFNLLSNFYIKEKEVNNYLGIFDNSGMVLDKDNNVVSMLQSKGIFLNNVINTIKNNNQEVFVYSGVVFIVSEKESYKIVRIYFPGSSFNILSSKELVVCYQVGCSLSNEEIARSMSISIKTVENHLSSIYKKLNIVSRAVLVSKINEESRHSLLN</sequence>
<dbReference type="PANTHER" id="PTHR44688">
    <property type="entry name" value="DNA-BINDING TRANSCRIPTIONAL ACTIVATOR DEVR_DOSR"/>
    <property type="match status" value="1"/>
</dbReference>
<evidence type="ECO:0000259" key="4">
    <source>
        <dbReference type="PROSITE" id="PS50043"/>
    </source>
</evidence>
<organism evidence="5 6">
    <name type="scientific">Vibrio nigripulchritudo</name>
    <dbReference type="NCBI Taxonomy" id="28173"/>
    <lineage>
        <taxon>Bacteria</taxon>
        <taxon>Pseudomonadati</taxon>
        <taxon>Pseudomonadota</taxon>
        <taxon>Gammaproteobacteria</taxon>
        <taxon>Vibrionales</taxon>
        <taxon>Vibrionaceae</taxon>
        <taxon>Vibrio</taxon>
    </lineage>
</organism>
<dbReference type="GO" id="GO:0003677">
    <property type="term" value="F:DNA binding"/>
    <property type="evidence" value="ECO:0007669"/>
    <property type="project" value="UniProtKB-KW"/>
</dbReference>
<evidence type="ECO:0000313" key="5">
    <source>
        <dbReference type="EMBL" id="CCO59909.1"/>
    </source>
</evidence>
<evidence type="ECO:0000313" key="6">
    <source>
        <dbReference type="Proteomes" id="UP000016895"/>
    </source>
</evidence>
<dbReference type="PATRIC" id="fig|1260221.3.peg.3765"/>
<evidence type="ECO:0000256" key="3">
    <source>
        <dbReference type="ARBA" id="ARBA00023163"/>
    </source>
</evidence>
<keyword evidence="3" id="KW-0804">Transcription</keyword>
<dbReference type="PRINTS" id="PR00038">
    <property type="entry name" value="HTHLUXR"/>
</dbReference>
<keyword evidence="1" id="KW-0805">Transcription regulation</keyword>
<evidence type="ECO:0000256" key="2">
    <source>
        <dbReference type="ARBA" id="ARBA00023125"/>
    </source>
</evidence>
<dbReference type="STRING" id="28173.VIBNI_B0076"/>
<feature type="domain" description="HTH luxR-type" evidence="4">
    <location>
        <begin position="192"/>
        <end position="257"/>
    </location>
</feature>
<dbReference type="PROSITE" id="PS50043">
    <property type="entry name" value="HTH_LUXR_2"/>
    <property type="match status" value="1"/>
</dbReference>
<dbReference type="SUPFAM" id="SSF46894">
    <property type="entry name" value="C-terminal effector domain of the bipartite response regulators"/>
    <property type="match status" value="1"/>
</dbReference>
<dbReference type="AlphaFoldDB" id="U4KHW5"/>
<protein>
    <submittedName>
        <fullName evidence="5">Putative regulator</fullName>
    </submittedName>
</protein>
<dbReference type="GO" id="GO:0006355">
    <property type="term" value="P:regulation of DNA-templated transcription"/>
    <property type="evidence" value="ECO:0007669"/>
    <property type="project" value="InterPro"/>
</dbReference>
<evidence type="ECO:0000256" key="1">
    <source>
        <dbReference type="ARBA" id="ARBA00023015"/>
    </source>
</evidence>
<keyword evidence="6" id="KW-1185">Reference proteome</keyword>
<name>U4KHW5_9VIBR</name>
<dbReference type="CDD" id="cd06170">
    <property type="entry name" value="LuxR_C_like"/>
    <property type="match status" value="1"/>
</dbReference>
<dbReference type="KEGG" id="vni:VIBNI_B0076"/>